<name>A0A1W0WQN9_HYPEX</name>
<dbReference type="OrthoDB" id="278212at2759"/>
<dbReference type="AlphaFoldDB" id="A0A1W0WQN9"/>
<dbReference type="GO" id="GO:0005759">
    <property type="term" value="C:mitochondrial matrix"/>
    <property type="evidence" value="ECO:0007669"/>
    <property type="project" value="InterPro"/>
</dbReference>
<proteinExistence type="inferred from homology"/>
<dbReference type="Proteomes" id="UP000192578">
    <property type="component" value="Unassembled WGS sequence"/>
</dbReference>
<protein>
    <submittedName>
        <fullName evidence="2">Conserved regulator of innate immunity protein 3</fullName>
    </submittedName>
</protein>
<evidence type="ECO:0000256" key="1">
    <source>
        <dbReference type="ARBA" id="ARBA00005457"/>
    </source>
</evidence>
<keyword evidence="3" id="KW-1185">Reference proteome</keyword>
<gene>
    <name evidence="2" type="ORF">BV898_08435</name>
</gene>
<dbReference type="EMBL" id="MTYJ01000060">
    <property type="protein sequence ID" value="OQV17502.1"/>
    <property type="molecule type" value="Genomic_DNA"/>
</dbReference>
<dbReference type="GO" id="GO:0042256">
    <property type="term" value="P:cytosolic ribosome assembly"/>
    <property type="evidence" value="ECO:0007669"/>
    <property type="project" value="TreeGrafter"/>
</dbReference>
<dbReference type="InterPro" id="IPR036561">
    <property type="entry name" value="MAM33_sf"/>
</dbReference>
<dbReference type="InterPro" id="IPR003428">
    <property type="entry name" value="MAM33"/>
</dbReference>
<evidence type="ECO:0000313" key="2">
    <source>
        <dbReference type="EMBL" id="OQV17502.1"/>
    </source>
</evidence>
<evidence type="ECO:0000313" key="3">
    <source>
        <dbReference type="Proteomes" id="UP000192578"/>
    </source>
</evidence>
<reference evidence="3" key="1">
    <citation type="submission" date="2017-01" db="EMBL/GenBank/DDBJ databases">
        <title>Comparative genomics of anhydrobiosis in the tardigrade Hypsibius dujardini.</title>
        <authorList>
            <person name="Yoshida Y."/>
            <person name="Koutsovoulos G."/>
            <person name="Laetsch D."/>
            <person name="Stevens L."/>
            <person name="Kumar S."/>
            <person name="Horikawa D."/>
            <person name="Ishino K."/>
            <person name="Komine S."/>
            <person name="Tomita M."/>
            <person name="Blaxter M."/>
            <person name="Arakawa K."/>
        </authorList>
    </citation>
    <scope>NUCLEOTIDE SEQUENCE [LARGE SCALE GENOMIC DNA]</scope>
    <source>
        <strain evidence="3">Z151</strain>
    </source>
</reference>
<dbReference type="SUPFAM" id="SSF54529">
    <property type="entry name" value="Mitochondrial glycoprotein MAM33-like"/>
    <property type="match status" value="1"/>
</dbReference>
<dbReference type="PANTHER" id="PTHR10826:SF1">
    <property type="entry name" value="COMPLEMENT COMPONENT 1 Q SUBCOMPONENT-BINDING PROTEIN, MITOCHONDRIAL"/>
    <property type="match status" value="1"/>
</dbReference>
<sequence length="271" mass="30311">MKSVSRSAVAMQSSQQRIIGLGLTGQRNLSQVAASSPFNVSRSLTQKLLGSSTYLSQKRFVQTKTSTGDTEMSDFLRNEIQAEKESLKATGKAVQVKGWDVQTEDADITFRKKYGSEEIKVVVNVNHAVDAEHDEDATEQGGEESGLTKMVCKPNFHVEILKGGSTLWFNCAMSPTEDMDHDEAPEQGGETYEDKFNIEEFSIYKGKLEDKTYVMSGEIMDGGFYDNLMNMLDERGINSDFVSEVTDFATLYEQKLYVNLLENLQDIVKKN</sequence>
<dbReference type="Pfam" id="PF02330">
    <property type="entry name" value="MAM33"/>
    <property type="match status" value="1"/>
</dbReference>
<comment type="caution">
    <text evidence="2">The sequence shown here is derived from an EMBL/GenBank/DDBJ whole genome shotgun (WGS) entry which is preliminary data.</text>
</comment>
<accession>A0A1W0WQN9</accession>
<comment type="similarity">
    <text evidence="1">Belongs to the MAM33 family.</text>
</comment>
<dbReference type="Gene3D" id="3.10.280.10">
    <property type="entry name" value="Mitochondrial glycoprotein"/>
    <property type="match status" value="1"/>
</dbReference>
<organism evidence="2 3">
    <name type="scientific">Hypsibius exemplaris</name>
    <name type="common">Freshwater tardigrade</name>
    <dbReference type="NCBI Taxonomy" id="2072580"/>
    <lineage>
        <taxon>Eukaryota</taxon>
        <taxon>Metazoa</taxon>
        <taxon>Ecdysozoa</taxon>
        <taxon>Tardigrada</taxon>
        <taxon>Eutardigrada</taxon>
        <taxon>Parachela</taxon>
        <taxon>Hypsibioidea</taxon>
        <taxon>Hypsibiidae</taxon>
        <taxon>Hypsibius</taxon>
    </lineage>
</organism>
<dbReference type="PANTHER" id="PTHR10826">
    <property type="entry name" value="COMPLEMENT COMPONENT 1"/>
    <property type="match status" value="1"/>
</dbReference>